<gene>
    <name evidence="3" type="primary">trxA_2</name>
    <name evidence="4" type="synonym">trxA_1</name>
    <name evidence="3" type="ORF">NCTC1659_01241</name>
    <name evidence="4" type="ORF">NCTC8540_00136</name>
</gene>
<dbReference type="Proteomes" id="UP000254329">
    <property type="component" value="Unassembled WGS sequence"/>
</dbReference>
<evidence type="ECO:0000313" key="3">
    <source>
        <dbReference type="EMBL" id="STO59976.1"/>
    </source>
</evidence>
<evidence type="ECO:0000313" key="6">
    <source>
        <dbReference type="Proteomes" id="UP000254496"/>
    </source>
</evidence>
<organism evidence="3 5">
    <name type="scientific">Canicola haemoglobinophilus</name>
    <dbReference type="NCBI Taxonomy" id="733"/>
    <lineage>
        <taxon>Bacteria</taxon>
        <taxon>Pseudomonadati</taxon>
        <taxon>Pseudomonadota</taxon>
        <taxon>Gammaproteobacteria</taxon>
        <taxon>Pasteurellales</taxon>
        <taxon>Pasteurellaceae</taxon>
        <taxon>Canicola</taxon>
    </lineage>
</organism>
<dbReference type="EMBL" id="UGHF01000001">
    <property type="protein sequence ID" value="STO59976.1"/>
    <property type="molecule type" value="Genomic_DNA"/>
</dbReference>
<dbReference type="PANTHER" id="PTHR45663">
    <property type="entry name" value="GEO12009P1"/>
    <property type="match status" value="1"/>
</dbReference>
<proteinExistence type="predicted"/>
<keyword evidence="5" id="KW-1185">Reference proteome</keyword>
<sequence>MKTLLVKIFALFAMLGFSQAILAQEIQPFEQSKFEQLVNNNEAVLIHIHADWCPVCRKQAKELNTLLKEPRNASLSVFKVDFDGDRKTLNQFNVKHQSTLILFYNGKEIRRATGITNREKLQQFLSF</sequence>
<evidence type="ECO:0000313" key="4">
    <source>
        <dbReference type="EMBL" id="STO67674.1"/>
    </source>
</evidence>
<dbReference type="OrthoDB" id="215495at2"/>
<dbReference type="PROSITE" id="PS51352">
    <property type="entry name" value="THIOREDOXIN_2"/>
    <property type="match status" value="1"/>
</dbReference>
<dbReference type="GO" id="GO:0015035">
    <property type="term" value="F:protein-disulfide reductase activity"/>
    <property type="evidence" value="ECO:0007669"/>
    <property type="project" value="TreeGrafter"/>
</dbReference>
<reference evidence="5 6" key="1">
    <citation type="submission" date="2018-06" db="EMBL/GenBank/DDBJ databases">
        <authorList>
            <consortium name="Pathogen Informatics"/>
            <person name="Doyle S."/>
        </authorList>
    </citation>
    <scope>NUCLEOTIDE SEQUENCE [LARGE SCALE GENOMIC DNA]</scope>
    <source>
        <strain evidence="3 5">NCTC1659</strain>
        <strain evidence="4 6">NCTC8540</strain>
    </source>
</reference>
<dbReference type="GO" id="GO:0005737">
    <property type="term" value="C:cytoplasm"/>
    <property type="evidence" value="ECO:0007669"/>
    <property type="project" value="TreeGrafter"/>
</dbReference>
<dbReference type="InterPro" id="IPR036249">
    <property type="entry name" value="Thioredoxin-like_sf"/>
</dbReference>
<keyword evidence="1" id="KW-0732">Signal</keyword>
<dbReference type="InterPro" id="IPR013766">
    <property type="entry name" value="Thioredoxin_domain"/>
</dbReference>
<feature type="signal peptide" evidence="1">
    <location>
        <begin position="1"/>
        <end position="23"/>
    </location>
</feature>
<dbReference type="STRING" id="733.B0186_03660"/>
<protein>
    <submittedName>
        <fullName evidence="3">Thioredoxin</fullName>
    </submittedName>
</protein>
<feature type="chain" id="PRO_5044586306" evidence="1">
    <location>
        <begin position="24"/>
        <end position="127"/>
    </location>
</feature>
<accession>A0A377HVQ0</accession>
<dbReference type="PANTHER" id="PTHR45663:SF11">
    <property type="entry name" value="GEO12009P1"/>
    <property type="match status" value="1"/>
</dbReference>
<name>A0A377HVQ0_9PAST</name>
<dbReference type="CDD" id="cd02947">
    <property type="entry name" value="TRX_family"/>
    <property type="match status" value="1"/>
</dbReference>
<dbReference type="EMBL" id="UGHJ01000001">
    <property type="protein sequence ID" value="STO67674.1"/>
    <property type="molecule type" value="Genomic_DNA"/>
</dbReference>
<dbReference type="SUPFAM" id="SSF52833">
    <property type="entry name" value="Thioredoxin-like"/>
    <property type="match status" value="1"/>
</dbReference>
<dbReference type="Pfam" id="PF00085">
    <property type="entry name" value="Thioredoxin"/>
    <property type="match status" value="1"/>
</dbReference>
<dbReference type="AlphaFoldDB" id="A0A377HVQ0"/>
<dbReference type="Proteomes" id="UP000254496">
    <property type="component" value="Unassembled WGS sequence"/>
</dbReference>
<dbReference type="Gene3D" id="3.40.30.10">
    <property type="entry name" value="Glutaredoxin"/>
    <property type="match status" value="1"/>
</dbReference>
<evidence type="ECO:0000313" key="5">
    <source>
        <dbReference type="Proteomes" id="UP000254329"/>
    </source>
</evidence>
<dbReference type="RefSeq" id="WP_078218039.1">
    <property type="nucleotide sequence ID" value="NZ_MUXZ01000008.1"/>
</dbReference>
<evidence type="ECO:0000259" key="2">
    <source>
        <dbReference type="PROSITE" id="PS51352"/>
    </source>
</evidence>
<evidence type="ECO:0000256" key="1">
    <source>
        <dbReference type="SAM" id="SignalP"/>
    </source>
</evidence>
<feature type="domain" description="Thioredoxin" evidence="2">
    <location>
        <begin position="3"/>
        <end position="127"/>
    </location>
</feature>